<keyword evidence="3" id="KW-1185">Reference proteome</keyword>
<proteinExistence type="predicted"/>
<evidence type="ECO:0000313" key="2">
    <source>
        <dbReference type="EMBL" id="KAF7811811.1"/>
    </source>
</evidence>
<dbReference type="PROSITE" id="PS50108">
    <property type="entry name" value="CRIB"/>
    <property type="match status" value="1"/>
</dbReference>
<dbReference type="EMBL" id="JAAIUW010000010">
    <property type="protein sequence ID" value="KAF7811811.1"/>
    <property type="molecule type" value="Genomic_DNA"/>
</dbReference>
<evidence type="ECO:0000313" key="3">
    <source>
        <dbReference type="Proteomes" id="UP000634136"/>
    </source>
</evidence>
<comment type="caution">
    <text evidence="2">The sequence shown here is derived from an EMBL/GenBank/DDBJ whole genome shotgun (WGS) entry which is preliminary data.</text>
</comment>
<sequence>MVDRHDDVISTVHHMEIGWPTNVQHITHVTFDLFNASSVFPLSSRLIEIPDQKEEEDRRNGEAVMAA</sequence>
<organism evidence="2 3">
    <name type="scientific">Senna tora</name>
    <dbReference type="NCBI Taxonomy" id="362788"/>
    <lineage>
        <taxon>Eukaryota</taxon>
        <taxon>Viridiplantae</taxon>
        <taxon>Streptophyta</taxon>
        <taxon>Embryophyta</taxon>
        <taxon>Tracheophyta</taxon>
        <taxon>Spermatophyta</taxon>
        <taxon>Magnoliopsida</taxon>
        <taxon>eudicotyledons</taxon>
        <taxon>Gunneridae</taxon>
        <taxon>Pentapetalae</taxon>
        <taxon>rosids</taxon>
        <taxon>fabids</taxon>
        <taxon>Fabales</taxon>
        <taxon>Fabaceae</taxon>
        <taxon>Caesalpinioideae</taxon>
        <taxon>Cassia clade</taxon>
        <taxon>Senna</taxon>
    </lineage>
</organism>
<dbReference type="AlphaFoldDB" id="A0A834SY04"/>
<accession>A0A834SY04</accession>
<dbReference type="Proteomes" id="UP000634136">
    <property type="component" value="Unassembled WGS sequence"/>
</dbReference>
<evidence type="ECO:0000259" key="1">
    <source>
        <dbReference type="PROSITE" id="PS50108"/>
    </source>
</evidence>
<dbReference type="Gene3D" id="3.90.810.10">
    <property type="entry name" value="CRIB domain"/>
    <property type="match status" value="1"/>
</dbReference>
<dbReference type="InterPro" id="IPR036936">
    <property type="entry name" value="CRIB_dom_sf"/>
</dbReference>
<dbReference type="InterPro" id="IPR000095">
    <property type="entry name" value="CRIB_dom"/>
</dbReference>
<feature type="domain" description="CRIB" evidence="1">
    <location>
        <begin position="17"/>
        <end position="30"/>
    </location>
</feature>
<name>A0A834SY04_9FABA</name>
<protein>
    <submittedName>
        <fullName evidence="2">Rho GTPase-activating protein 2</fullName>
    </submittedName>
</protein>
<gene>
    <name evidence="2" type="ORF">G2W53_032787</name>
</gene>
<reference evidence="2" key="1">
    <citation type="submission" date="2020-09" db="EMBL/GenBank/DDBJ databases">
        <title>Genome-Enabled Discovery of Anthraquinone Biosynthesis in Senna tora.</title>
        <authorList>
            <person name="Kang S.-H."/>
            <person name="Pandey R.P."/>
            <person name="Lee C.-M."/>
            <person name="Sim J.-S."/>
            <person name="Jeong J.-T."/>
            <person name="Choi B.-S."/>
            <person name="Jung M."/>
            <person name="Ginzburg D."/>
            <person name="Zhao K."/>
            <person name="Won S.Y."/>
            <person name="Oh T.-J."/>
            <person name="Yu Y."/>
            <person name="Kim N.-H."/>
            <person name="Lee O.R."/>
            <person name="Lee T.-H."/>
            <person name="Bashyal P."/>
            <person name="Kim T.-S."/>
            <person name="Lee W.-H."/>
            <person name="Kawkins C."/>
            <person name="Kim C.-K."/>
            <person name="Kim J.S."/>
            <person name="Ahn B.O."/>
            <person name="Rhee S.Y."/>
            <person name="Sohng J.K."/>
        </authorList>
    </citation>
    <scope>NUCLEOTIDE SEQUENCE</scope>
    <source>
        <tissue evidence="2">Leaf</tissue>
    </source>
</reference>